<dbReference type="Gene3D" id="3.40.190.10">
    <property type="entry name" value="Periplasmic binding protein-like II"/>
    <property type="match status" value="2"/>
</dbReference>
<dbReference type="EMBL" id="CP141259">
    <property type="protein sequence ID" value="WRL48113.1"/>
    <property type="molecule type" value="Genomic_DNA"/>
</dbReference>
<keyword evidence="2" id="KW-0805">Transcription regulation</keyword>
<dbReference type="PROSITE" id="PS50931">
    <property type="entry name" value="HTH_LYSR"/>
    <property type="match status" value="1"/>
</dbReference>
<dbReference type="InterPro" id="IPR036388">
    <property type="entry name" value="WH-like_DNA-bd_sf"/>
</dbReference>
<feature type="domain" description="HTH lysR-type" evidence="5">
    <location>
        <begin position="12"/>
        <end position="69"/>
    </location>
</feature>
<keyword evidence="7" id="KW-1185">Reference proteome</keyword>
<comment type="similarity">
    <text evidence="1">Belongs to the LysR transcriptional regulatory family.</text>
</comment>
<evidence type="ECO:0000313" key="6">
    <source>
        <dbReference type="EMBL" id="WRL48113.1"/>
    </source>
</evidence>
<reference evidence="6 7" key="1">
    <citation type="submission" date="2023-12" db="EMBL/GenBank/DDBJ databases">
        <title>A. evansii MAY27, complete genome.</title>
        <authorList>
            <person name="Wang Y."/>
        </authorList>
    </citation>
    <scope>NUCLEOTIDE SEQUENCE [LARGE SCALE GENOMIC DNA]</scope>
    <source>
        <strain evidence="6 7">MAY27</strain>
    </source>
</reference>
<dbReference type="PANTHER" id="PTHR30118">
    <property type="entry name" value="HTH-TYPE TRANSCRIPTIONAL REGULATOR LEUO-RELATED"/>
    <property type="match status" value="1"/>
</dbReference>
<dbReference type="PRINTS" id="PR00039">
    <property type="entry name" value="HTHLYSR"/>
</dbReference>
<dbReference type="Pfam" id="PF00126">
    <property type="entry name" value="HTH_1"/>
    <property type="match status" value="1"/>
</dbReference>
<dbReference type="RefSeq" id="WP_407280456.1">
    <property type="nucleotide sequence ID" value="NZ_CP141259.1"/>
</dbReference>
<evidence type="ECO:0000256" key="3">
    <source>
        <dbReference type="ARBA" id="ARBA00023125"/>
    </source>
</evidence>
<evidence type="ECO:0000256" key="4">
    <source>
        <dbReference type="ARBA" id="ARBA00023163"/>
    </source>
</evidence>
<dbReference type="SUPFAM" id="SSF46785">
    <property type="entry name" value="Winged helix' DNA-binding domain"/>
    <property type="match status" value="1"/>
</dbReference>
<dbReference type="InterPro" id="IPR005119">
    <property type="entry name" value="LysR_subst-bd"/>
</dbReference>
<sequence>MNPSADGDAPLLEVKLLRLFDLLYSTHSVTHAAELLGQSQPTVSIWLARLREQLGDPLFVRTPSGMQPTPRAEALIPIARSALESLRKLATEDAGFEPATAERRFCICMTDASHITLLPQLLAHVRSTAPGVRLEAGRIDATTGERLQSGEADIALGLIPELGAGFYQQVLFTQDWVCLANRHHPRIDGELTLDDYCREGHIGIVSGTGSRILASALEDRGIDRRIVLELPGFLGLAAILSTTDLIVTLPRQTGETLGRTADLRVLPCPFPIPSFTVKQHWHARYHHDAGNRWLRGVCAGLFLHNRTN</sequence>
<dbReference type="InterPro" id="IPR050389">
    <property type="entry name" value="LysR-type_TF"/>
</dbReference>
<evidence type="ECO:0000259" key="5">
    <source>
        <dbReference type="PROSITE" id="PS50931"/>
    </source>
</evidence>
<evidence type="ECO:0000256" key="2">
    <source>
        <dbReference type="ARBA" id="ARBA00023015"/>
    </source>
</evidence>
<proteinExistence type="inferred from homology"/>
<dbReference type="InterPro" id="IPR000847">
    <property type="entry name" value="LysR_HTH_N"/>
</dbReference>
<dbReference type="Pfam" id="PF03466">
    <property type="entry name" value="LysR_substrate"/>
    <property type="match status" value="1"/>
</dbReference>
<dbReference type="InterPro" id="IPR036390">
    <property type="entry name" value="WH_DNA-bd_sf"/>
</dbReference>
<gene>
    <name evidence="6" type="ORF">U5817_08735</name>
</gene>
<organism evidence="6 7">
    <name type="scientific">Aromatoleum evansii</name>
    <name type="common">Azoarcus evansii</name>
    <dbReference type="NCBI Taxonomy" id="59406"/>
    <lineage>
        <taxon>Bacteria</taxon>
        <taxon>Pseudomonadati</taxon>
        <taxon>Pseudomonadota</taxon>
        <taxon>Betaproteobacteria</taxon>
        <taxon>Rhodocyclales</taxon>
        <taxon>Rhodocyclaceae</taxon>
        <taxon>Aromatoleum</taxon>
    </lineage>
</organism>
<name>A0ABZ1AQN8_AROEV</name>
<keyword evidence="4" id="KW-0804">Transcription</keyword>
<dbReference type="Gene3D" id="1.10.10.10">
    <property type="entry name" value="Winged helix-like DNA-binding domain superfamily/Winged helix DNA-binding domain"/>
    <property type="match status" value="1"/>
</dbReference>
<accession>A0ABZ1AQN8</accession>
<evidence type="ECO:0000313" key="7">
    <source>
        <dbReference type="Proteomes" id="UP001626593"/>
    </source>
</evidence>
<evidence type="ECO:0000256" key="1">
    <source>
        <dbReference type="ARBA" id="ARBA00009437"/>
    </source>
</evidence>
<dbReference type="PANTHER" id="PTHR30118:SF15">
    <property type="entry name" value="TRANSCRIPTIONAL REGULATORY PROTEIN"/>
    <property type="match status" value="1"/>
</dbReference>
<dbReference type="CDD" id="cd08459">
    <property type="entry name" value="PBP2_DntR_NahR_LinR_like"/>
    <property type="match status" value="1"/>
</dbReference>
<dbReference type="Proteomes" id="UP001626593">
    <property type="component" value="Chromosome"/>
</dbReference>
<dbReference type="SUPFAM" id="SSF53850">
    <property type="entry name" value="Periplasmic binding protein-like II"/>
    <property type="match status" value="1"/>
</dbReference>
<protein>
    <submittedName>
        <fullName evidence="6">LysR family transcriptional regulator</fullName>
    </submittedName>
</protein>
<keyword evidence="3" id="KW-0238">DNA-binding</keyword>